<dbReference type="AlphaFoldDB" id="A0A6A6ETC4"/>
<evidence type="ECO:0000256" key="1">
    <source>
        <dbReference type="SAM" id="MobiDB-lite"/>
    </source>
</evidence>
<organism evidence="2 3">
    <name type="scientific">Zopfia rhizophila CBS 207.26</name>
    <dbReference type="NCBI Taxonomy" id="1314779"/>
    <lineage>
        <taxon>Eukaryota</taxon>
        <taxon>Fungi</taxon>
        <taxon>Dikarya</taxon>
        <taxon>Ascomycota</taxon>
        <taxon>Pezizomycotina</taxon>
        <taxon>Dothideomycetes</taxon>
        <taxon>Dothideomycetes incertae sedis</taxon>
        <taxon>Zopfiaceae</taxon>
        <taxon>Zopfia</taxon>
    </lineage>
</organism>
<gene>
    <name evidence="2" type="ORF">K469DRAFT_190046</name>
</gene>
<protein>
    <submittedName>
        <fullName evidence="2">Uncharacterized protein</fullName>
    </submittedName>
</protein>
<name>A0A6A6ETC4_9PEZI</name>
<evidence type="ECO:0000313" key="2">
    <source>
        <dbReference type="EMBL" id="KAF2194039.1"/>
    </source>
</evidence>
<reference evidence="2" key="1">
    <citation type="journal article" date="2020" name="Stud. Mycol.">
        <title>101 Dothideomycetes genomes: a test case for predicting lifestyles and emergence of pathogens.</title>
        <authorList>
            <person name="Haridas S."/>
            <person name="Albert R."/>
            <person name="Binder M."/>
            <person name="Bloem J."/>
            <person name="Labutti K."/>
            <person name="Salamov A."/>
            <person name="Andreopoulos B."/>
            <person name="Baker S."/>
            <person name="Barry K."/>
            <person name="Bills G."/>
            <person name="Bluhm B."/>
            <person name="Cannon C."/>
            <person name="Castanera R."/>
            <person name="Culley D."/>
            <person name="Daum C."/>
            <person name="Ezra D."/>
            <person name="Gonzalez J."/>
            <person name="Henrissat B."/>
            <person name="Kuo A."/>
            <person name="Liang C."/>
            <person name="Lipzen A."/>
            <person name="Lutzoni F."/>
            <person name="Magnuson J."/>
            <person name="Mondo S."/>
            <person name="Nolan M."/>
            <person name="Ohm R."/>
            <person name="Pangilinan J."/>
            <person name="Park H.-J."/>
            <person name="Ramirez L."/>
            <person name="Alfaro M."/>
            <person name="Sun H."/>
            <person name="Tritt A."/>
            <person name="Yoshinaga Y."/>
            <person name="Zwiers L.-H."/>
            <person name="Turgeon B."/>
            <person name="Goodwin S."/>
            <person name="Spatafora J."/>
            <person name="Crous P."/>
            <person name="Grigoriev I."/>
        </authorList>
    </citation>
    <scope>NUCLEOTIDE SEQUENCE</scope>
    <source>
        <strain evidence="2">CBS 207.26</strain>
    </source>
</reference>
<sequence>MVSEIDAAWKDTVEAVLLYKIDACKHVTRGIPDQTKPSNTTMMFKTSFSLHPGNSPPHPTSCSRLHLRSPTSSTVLHPPHFQRPLSACPRCGYGLQKSSLSALSVPSEL</sequence>
<feature type="region of interest" description="Disordered" evidence="1">
    <location>
        <begin position="32"/>
        <end position="78"/>
    </location>
</feature>
<evidence type="ECO:0000313" key="3">
    <source>
        <dbReference type="Proteomes" id="UP000800200"/>
    </source>
</evidence>
<proteinExistence type="predicted"/>
<dbReference type="Proteomes" id="UP000800200">
    <property type="component" value="Unassembled WGS sequence"/>
</dbReference>
<feature type="compositionally biased region" description="Polar residues" evidence="1">
    <location>
        <begin position="35"/>
        <end position="49"/>
    </location>
</feature>
<dbReference type="EMBL" id="ML994612">
    <property type="protein sequence ID" value="KAF2194039.1"/>
    <property type="molecule type" value="Genomic_DNA"/>
</dbReference>
<keyword evidence="3" id="KW-1185">Reference proteome</keyword>
<accession>A0A6A6ETC4</accession>